<dbReference type="PANTHER" id="PTHR31001">
    <property type="entry name" value="UNCHARACTERIZED TRANSCRIPTIONAL REGULATORY PROTEIN"/>
    <property type="match status" value="1"/>
</dbReference>
<accession>A0AAI9XZQ6</accession>
<dbReference type="PANTHER" id="PTHR31001:SF84">
    <property type="entry name" value="FUNGAL SPECIFIC TRANSCRIPTION FACTOR"/>
    <property type="match status" value="1"/>
</dbReference>
<comment type="caution">
    <text evidence="4">The sequence shown here is derived from an EMBL/GenBank/DDBJ whole genome shotgun (WGS) entry which is preliminary data.</text>
</comment>
<protein>
    <recommendedName>
        <fullName evidence="3">Xylanolytic transcriptional activator regulatory domain-containing protein</fullName>
    </recommendedName>
</protein>
<dbReference type="InterPro" id="IPR007219">
    <property type="entry name" value="XnlR_reg_dom"/>
</dbReference>
<sequence>MNPNPELLDFLSEALAQSLQGMFARCINRRSLNIENARTTRHLQNSTATTLAHMRQNCLGEVEHTEEIHFELASDILFGQRFDRAEEAVACIVDENVDMAEAGDEVVDEFRYDERRASGFELKKMSVLSISKALGKLGERSGCGNDGVSLAERLLDYAKPQARVGACDEPGDLGILKKPACIESSDPDNTGNIEIPAALKALGYTDSNLFASIIPSSHSPSPVISKDFPLEIQEALRAVPPRPYTDILISVYFSHVNYHYEAIHQTTFVADYATWWGRRASKAMSDVALTSLVLQMCALGTQFVWPSTDQKLESELGESVDHLGMRMHEAAQRLSTFIPPGEGGLPLIQRLFLAGGWLKNRVEVTRSWHLICSAVREAQEIGLHIDSAAQEISTCEREVRRRMWYILNIWDTSFSGSFGRPRIIQEFGQVPPPNPRFELADSVSEETSAAAIIIREYRLWAFLSDPLSDANSPHAKIQFVNDWIRGLPTVYSTIGSGAIGDGDLFANKFRRIKLHCMGYMALLAYLRRYLLSPPHPNCRDTEASSLREAAIQVAIHLMRISKEFFTLCHPIHSKYFLVQFCPFDTASTLCSALLRDTSRTWIPHRLRAIQALGCALYILEKLKNLNRMGSATWTILTTMLAQVDLSADEQRMMNQSSRTGDIGGFDATFPAGEETTEANLLESFSPLESIEQLLVGDNFEMEATAQDAADLDLGLVGIGYNGSGIMALEEQINSNIFNTTWSWDNID</sequence>
<evidence type="ECO:0000256" key="1">
    <source>
        <dbReference type="ARBA" id="ARBA00004123"/>
    </source>
</evidence>
<dbReference type="GO" id="GO:0003677">
    <property type="term" value="F:DNA binding"/>
    <property type="evidence" value="ECO:0007669"/>
    <property type="project" value="InterPro"/>
</dbReference>
<evidence type="ECO:0000313" key="5">
    <source>
        <dbReference type="Proteomes" id="UP001239795"/>
    </source>
</evidence>
<dbReference type="GO" id="GO:0005634">
    <property type="term" value="C:nucleus"/>
    <property type="evidence" value="ECO:0007669"/>
    <property type="project" value="UniProtKB-SubCell"/>
</dbReference>
<dbReference type="SMART" id="SM00906">
    <property type="entry name" value="Fungal_trans"/>
    <property type="match status" value="1"/>
</dbReference>
<dbReference type="GO" id="GO:0008270">
    <property type="term" value="F:zinc ion binding"/>
    <property type="evidence" value="ECO:0007669"/>
    <property type="project" value="InterPro"/>
</dbReference>
<dbReference type="AlphaFoldDB" id="A0AAI9XZQ6"/>
<organism evidence="4 5">
    <name type="scientific">Colletotrichum melonis</name>
    <dbReference type="NCBI Taxonomy" id="1209925"/>
    <lineage>
        <taxon>Eukaryota</taxon>
        <taxon>Fungi</taxon>
        <taxon>Dikarya</taxon>
        <taxon>Ascomycota</taxon>
        <taxon>Pezizomycotina</taxon>
        <taxon>Sordariomycetes</taxon>
        <taxon>Hypocreomycetidae</taxon>
        <taxon>Glomerellales</taxon>
        <taxon>Glomerellaceae</taxon>
        <taxon>Colletotrichum</taxon>
        <taxon>Colletotrichum acutatum species complex</taxon>
    </lineage>
</organism>
<dbReference type="EMBL" id="MLGG01000001">
    <property type="protein sequence ID" value="KAK1470096.1"/>
    <property type="molecule type" value="Genomic_DNA"/>
</dbReference>
<feature type="domain" description="Xylanolytic transcriptional activator regulatory" evidence="3">
    <location>
        <begin position="367"/>
        <end position="438"/>
    </location>
</feature>
<evidence type="ECO:0000313" key="4">
    <source>
        <dbReference type="EMBL" id="KAK1470096.1"/>
    </source>
</evidence>
<dbReference type="GO" id="GO:0006351">
    <property type="term" value="P:DNA-templated transcription"/>
    <property type="evidence" value="ECO:0007669"/>
    <property type="project" value="InterPro"/>
</dbReference>
<name>A0AAI9XZQ6_9PEZI</name>
<keyword evidence="2" id="KW-0539">Nucleus</keyword>
<evidence type="ECO:0000256" key="2">
    <source>
        <dbReference type="ARBA" id="ARBA00023242"/>
    </source>
</evidence>
<dbReference type="CDD" id="cd12148">
    <property type="entry name" value="fungal_TF_MHR"/>
    <property type="match status" value="1"/>
</dbReference>
<dbReference type="InterPro" id="IPR050613">
    <property type="entry name" value="Sec_Metabolite_Reg"/>
</dbReference>
<dbReference type="Pfam" id="PF04082">
    <property type="entry name" value="Fungal_trans"/>
    <property type="match status" value="1"/>
</dbReference>
<dbReference type="Proteomes" id="UP001239795">
    <property type="component" value="Unassembled WGS sequence"/>
</dbReference>
<evidence type="ECO:0000259" key="3">
    <source>
        <dbReference type="SMART" id="SM00906"/>
    </source>
</evidence>
<comment type="subcellular location">
    <subcellularLocation>
        <location evidence="1">Nucleus</location>
    </subcellularLocation>
</comment>
<gene>
    <name evidence="4" type="ORF">CMEL01_01863</name>
</gene>
<keyword evidence="5" id="KW-1185">Reference proteome</keyword>
<reference evidence="4 5" key="1">
    <citation type="submission" date="2016-10" db="EMBL/GenBank/DDBJ databases">
        <title>The genome sequence of Colletotrichum fioriniae PJ7.</title>
        <authorList>
            <person name="Baroncelli R."/>
        </authorList>
    </citation>
    <scope>NUCLEOTIDE SEQUENCE [LARGE SCALE GENOMIC DNA]</scope>
    <source>
        <strain evidence="4">Col 31</strain>
    </source>
</reference>
<proteinExistence type="predicted"/>